<feature type="non-terminal residue" evidence="2">
    <location>
        <position position="165"/>
    </location>
</feature>
<feature type="region of interest" description="Disordered" evidence="1">
    <location>
        <begin position="1"/>
        <end position="101"/>
    </location>
</feature>
<evidence type="ECO:0000313" key="2">
    <source>
        <dbReference type="EMBL" id="CAK0899007.1"/>
    </source>
</evidence>
<dbReference type="EMBL" id="CAUYUJ010020534">
    <property type="protein sequence ID" value="CAK0899007.1"/>
    <property type="molecule type" value="Genomic_DNA"/>
</dbReference>
<gene>
    <name evidence="2" type="ORF">PCOR1329_LOCUS76637</name>
</gene>
<feature type="non-terminal residue" evidence="2">
    <location>
        <position position="1"/>
    </location>
</feature>
<evidence type="ECO:0000313" key="3">
    <source>
        <dbReference type="Proteomes" id="UP001189429"/>
    </source>
</evidence>
<keyword evidence="3" id="KW-1185">Reference proteome</keyword>
<name>A0ABN9XLL6_9DINO</name>
<dbReference type="Proteomes" id="UP001189429">
    <property type="component" value="Unassembled WGS sequence"/>
</dbReference>
<organism evidence="2 3">
    <name type="scientific">Prorocentrum cordatum</name>
    <dbReference type="NCBI Taxonomy" id="2364126"/>
    <lineage>
        <taxon>Eukaryota</taxon>
        <taxon>Sar</taxon>
        <taxon>Alveolata</taxon>
        <taxon>Dinophyceae</taxon>
        <taxon>Prorocentrales</taxon>
        <taxon>Prorocentraceae</taxon>
        <taxon>Prorocentrum</taxon>
    </lineage>
</organism>
<protein>
    <submittedName>
        <fullName evidence="2">Uncharacterized protein</fullName>
    </submittedName>
</protein>
<feature type="compositionally biased region" description="Basic residues" evidence="1">
    <location>
        <begin position="14"/>
        <end position="40"/>
    </location>
</feature>
<evidence type="ECO:0000256" key="1">
    <source>
        <dbReference type="SAM" id="MobiDB-lite"/>
    </source>
</evidence>
<feature type="compositionally biased region" description="Basic residues" evidence="1">
    <location>
        <begin position="58"/>
        <end position="73"/>
    </location>
</feature>
<sequence>QGAGEPPGCGRPARGLRWRRCLRRRRPPGRLPGARRRHPRSAAGGGRARPVQAAVPAGRHRRRRLRVGRRGHPRGPPAGRRRQDVLRGARGPEPRAPGELPAPVAAHLRHEAAGLRGSHRGPVQRGQWLPLRGAVLAGILGSPAPPGLRDGRCRCWVGHRDCRRL</sequence>
<accession>A0ABN9XLL6</accession>
<proteinExistence type="predicted"/>
<feature type="compositionally biased region" description="Basic and acidic residues" evidence="1">
    <location>
        <begin position="81"/>
        <end position="93"/>
    </location>
</feature>
<comment type="caution">
    <text evidence="2">The sequence shown here is derived from an EMBL/GenBank/DDBJ whole genome shotgun (WGS) entry which is preliminary data.</text>
</comment>
<reference evidence="2" key="1">
    <citation type="submission" date="2023-10" db="EMBL/GenBank/DDBJ databases">
        <authorList>
            <person name="Chen Y."/>
            <person name="Shah S."/>
            <person name="Dougan E. K."/>
            <person name="Thang M."/>
            <person name="Chan C."/>
        </authorList>
    </citation>
    <scope>NUCLEOTIDE SEQUENCE [LARGE SCALE GENOMIC DNA]</scope>
</reference>